<proteinExistence type="predicted"/>
<evidence type="ECO:0000256" key="3">
    <source>
        <dbReference type="SAM" id="MobiDB-lite"/>
    </source>
</evidence>
<reference evidence="5 6" key="1">
    <citation type="submission" date="2020-02" db="EMBL/GenBank/DDBJ databases">
        <authorList>
            <person name="Sun Q."/>
        </authorList>
    </citation>
    <scope>NUCLEOTIDE SEQUENCE [LARGE SCALE GENOMIC DNA]</scope>
    <source>
        <strain evidence="5 6">YIM 13062</strain>
    </source>
</reference>
<evidence type="ECO:0000259" key="4">
    <source>
        <dbReference type="PROSITE" id="PS51192"/>
    </source>
</evidence>
<evidence type="ECO:0000256" key="1">
    <source>
        <dbReference type="ARBA" id="ARBA00022801"/>
    </source>
</evidence>
<dbReference type="AlphaFoldDB" id="A0A846TTW2"/>
<keyword evidence="6" id="KW-1185">Reference proteome</keyword>
<dbReference type="Proteomes" id="UP000521379">
    <property type="component" value="Unassembled WGS sequence"/>
</dbReference>
<evidence type="ECO:0000256" key="2">
    <source>
        <dbReference type="ARBA" id="ARBA00022806"/>
    </source>
</evidence>
<feature type="region of interest" description="Disordered" evidence="3">
    <location>
        <begin position="67"/>
        <end position="98"/>
    </location>
</feature>
<evidence type="ECO:0000313" key="6">
    <source>
        <dbReference type="Proteomes" id="UP000521379"/>
    </source>
</evidence>
<dbReference type="GO" id="GO:0003676">
    <property type="term" value="F:nucleic acid binding"/>
    <property type="evidence" value="ECO:0007669"/>
    <property type="project" value="InterPro"/>
</dbReference>
<keyword evidence="2 5" id="KW-0547">Nucleotide-binding</keyword>
<dbReference type="InterPro" id="IPR027417">
    <property type="entry name" value="P-loop_NTPase"/>
</dbReference>
<comment type="caution">
    <text evidence="5">The sequence shown here is derived from an EMBL/GenBank/DDBJ whole genome shotgun (WGS) entry which is preliminary data.</text>
</comment>
<dbReference type="PANTHER" id="PTHR43519">
    <property type="entry name" value="ATP-DEPENDENT RNA HELICASE HRPB"/>
    <property type="match status" value="1"/>
</dbReference>
<name>A0A846TTW2_9MICC</name>
<protein>
    <submittedName>
        <fullName evidence="5">DEAD/DEAH box helicase</fullName>
    </submittedName>
</protein>
<evidence type="ECO:0000313" key="5">
    <source>
        <dbReference type="EMBL" id="NKE10229.1"/>
    </source>
</evidence>
<dbReference type="SUPFAM" id="SSF52540">
    <property type="entry name" value="P-loop containing nucleoside triphosphate hydrolases"/>
    <property type="match status" value="1"/>
</dbReference>
<dbReference type="RefSeq" id="WP_119932838.1">
    <property type="nucleotide sequence ID" value="NZ_JAAVUN010000019.1"/>
</dbReference>
<dbReference type="GO" id="GO:0004386">
    <property type="term" value="F:helicase activity"/>
    <property type="evidence" value="ECO:0007669"/>
    <property type="project" value="UniProtKB-KW"/>
</dbReference>
<dbReference type="GO" id="GO:0005524">
    <property type="term" value="F:ATP binding"/>
    <property type="evidence" value="ECO:0007669"/>
    <property type="project" value="InterPro"/>
</dbReference>
<gene>
    <name evidence="5" type="ORF">GTW58_09855</name>
</gene>
<dbReference type="PANTHER" id="PTHR43519:SF1">
    <property type="entry name" value="ATP-DEPENDENT RNA HELICASE HRPB"/>
    <property type="match status" value="1"/>
</dbReference>
<feature type="domain" description="Helicase ATP-binding" evidence="4">
    <location>
        <begin position="24"/>
        <end position="224"/>
    </location>
</feature>
<organism evidence="5 6">
    <name type="scientific">Kocuria subflava</name>
    <dbReference type="NCBI Taxonomy" id="1736139"/>
    <lineage>
        <taxon>Bacteria</taxon>
        <taxon>Bacillati</taxon>
        <taxon>Actinomycetota</taxon>
        <taxon>Actinomycetes</taxon>
        <taxon>Micrococcales</taxon>
        <taxon>Micrococcaceae</taxon>
        <taxon>Kocuria</taxon>
    </lineage>
</organism>
<dbReference type="GO" id="GO:0016787">
    <property type="term" value="F:hydrolase activity"/>
    <property type="evidence" value="ECO:0007669"/>
    <property type="project" value="UniProtKB-KW"/>
</dbReference>
<feature type="compositionally biased region" description="Low complexity" evidence="3">
    <location>
        <begin position="67"/>
        <end position="88"/>
    </location>
</feature>
<dbReference type="SMART" id="SM00487">
    <property type="entry name" value="DEXDc"/>
    <property type="match status" value="1"/>
</dbReference>
<sequence length="263" mass="27795">MAHFPFDLTHIGTGLPVAELESETERALIGGSAVVQAPPGSGKTTFLPPLVANLLAHSPDDVDSVITAPGTATGTATTPGTVTTPATTRNSAHPPTPRVVVTQPRRVAARAAASRLAQLTGTRVGELAGFTVRGERVVSAQTAVEFVTPGILLNRVLSNPELPGINAVLLDEVHERSLDSDLLLGMLAEVRQLCPDLKLVAMSATVDTQRFANLLLTDHGDPAPVLTSPSVLHPLETRVCPLNGVWGPAVLISEWFFRTVRRR</sequence>
<dbReference type="InterPro" id="IPR011545">
    <property type="entry name" value="DEAD/DEAH_box_helicase_dom"/>
</dbReference>
<dbReference type="EMBL" id="JAAVUN010000019">
    <property type="protein sequence ID" value="NKE10229.1"/>
    <property type="molecule type" value="Genomic_DNA"/>
</dbReference>
<dbReference type="Pfam" id="PF00270">
    <property type="entry name" value="DEAD"/>
    <property type="match status" value="1"/>
</dbReference>
<keyword evidence="2 5" id="KW-0347">Helicase</keyword>
<dbReference type="PROSITE" id="PS51192">
    <property type="entry name" value="HELICASE_ATP_BIND_1"/>
    <property type="match status" value="1"/>
</dbReference>
<accession>A0A846TTW2</accession>
<keyword evidence="2 5" id="KW-0067">ATP-binding</keyword>
<keyword evidence="1" id="KW-0378">Hydrolase</keyword>
<dbReference type="Gene3D" id="3.40.50.300">
    <property type="entry name" value="P-loop containing nucleotide triphosphate hydrolases"/>
    <property type="match status" value="1"/>
</dbReference>
<dbReference type="InterPro" id="IPR014001">
    <property type="entry name" value="Helicase_ATP-bd"/>
</dbReference>